<dbReference type="OrthoDB" id="1139318at2"/>
<reference evidence="1 2" key="1">
    <citation type="submission" date="2016-12" db="EMBL/GenBank/DDBJ databases">
        <title>Trade-off between light-utilization and light-protection in marine flavobacteria.</title>
        <authorList>
            <person name="Kumagai Y."/>
            <person name="Yoshizawa S."/>
            <person name="Kogure K."/>
            <person name="Iwasaki W."/>
        </authorList>
    </citation>
    <scope>NUCLEOTIDE SEQUENCE [LARGE SCALE GENOMIC DNA]</scope>
    <source>
        <strain evidence="1 2">KCTC 22729</strain>
    </source>
</reference>
<dbReference type="EMBL" id="MSCL01000001">
    <property type="protein sequence ID" value="PQJ74908.1"/>
    <property type="molecule type" value="Genomic_DNA"/>
</dbReference>
<organism evidence="1 2">
    <name type="scientific">Polaribacter gangjinensis</name>
    <dbReference type="NCBI Taxonomy" id="574710"/>
    <lineage>
        <taxon>Bacteria</taxon>
        <taxon>Pseudomonadati</taxon>
        <taxon>Bacteroidota</taxon>
        <taxon>Flavobacteriia</taxon>
        <taxon>Flavobacteriales</taxon>
        <taxon>Flavobacteriaceae</taxon>
    </lineage>
</organism>
<dbReference type="AlphaFoldDB" id="A0A2S7WB90"/>
<dbReference type="Proteomes" id="UP000237608">
    <property type="component" value="Unassembled WGS sequence"/>
</dbReference>
<gene>
    <name evidence="1" type="ORF">BTO13_06450</name>
</gene>
<dbReference type="RefSeq" id="WP_105046052.1">
    <property type="nucleotide sequence ID" value="NZ_CP150662.1"/>
</dbReference>
<evidence type="ECO:0008006" key="3">
    <source>
        <dbReference type="Google" id="ProtNLM"/>
    </source>
</evidence>
<comment type="caution">
    <text evidence="1">The sequence shown here is derived from an EMBL/GenBank/DDBJ whole genome shotgun (WGS) entry which is preliminary data.</text>
</comment>
<keyword evidence="2" id="KW-1185">Reference proteome</keyword>
<evidence type="ECO:0000313" key="1">
    <source>
        <dbReference type="EMBL" id="PQJ74908.1"/>
    </source>
</evidence>
<proteinExistence type="predicted"/>
<evidence type="ECO:0000313" key="2">
    <source>
        <dbReference type="Proteomes" id="UP000237608"/>
    </source>
</evidence>
<protein>
    <recommendedName>
        <fullName evidence="3">Phasin domain-containing protein</fullName>
    </recommendedName>
</protein>
<accession>A0A2S7WB90</accession>
<name>A0A2S7WB90_9FLAO</name>
<sequence length="95" mass="10682">MNTKIKKVNIAETVTKAIETAKVNAKKANEFALNKTEEVVTEGISVATQWQQVTDKALKSGIKLMENQQNIVFDALETYKNHLVKGKKRFSKLFA</sequence>